<dbReference type="InterPro" id="IPR032807">
    <property type="entry name" value="GNVR"/>
</dbReference>
<evidence type="ECO:0000256" key="3">
    <source>
        <dbReference type="ARBA" id="ARBA00008883"/>
    </source>
</evidence>
<evidence type="ECO:0000259" key="19">
    <source>
        <dbReference type="Pfam" id="PF02706"/>
    </source>
</evidence>
<evidence type="ECO:0000256" key="13">
    <source>
        <dbReference type="ARBA" id="ARBA00023136"/>
    </source>
</evidence>
<gene>
    <name evidence="22" type="ORF">MTR66_16440</name>
</gene>
<evidence type="ECO:0000259" key="21">
    <source>
        <dbReference type="Pfam" id="PF13807"/>
    </source>
</evidence>
<dbReference type="Pfam" id="PF13614">
    <property type="entry name" value="AAA_31"/>
    <property type="match status" value="1"/>
</dbReference>
<evidence type="ECO:0000256" key="8">
    <source>
        <dbReference type="ARBA" id="ARBA00022692"/>
    </source>
</evidence>
<dbReference type="InterPro" id="IPR003856">
    <property type="entry name" value="LPS_length_determ_N"/>
</dbReference>
<dbReference type="InterPro" id="IPR027417">
    <property type="entry name" value="P-loop_NTPase"/>
</dbReference>
<evidence type="ECO:0000256" key="5">
    <source>
        <dbReference type="ARBA" id="ARBA00022475"/>
    </source>
</evidence>
<dbReference type="EMBL" id="JALHLG010000033">
    <property type="protein sequence ID" value="MCJ2188396.1"/>
    <property type="molecule type" value="Genomic_DNA"/>
</dbReference>
<keyword evidence="9" id="KW-0547">Nucleotide-binding</keyword>
<dbReference type="PANTHER" id="PTHR32309">
    <property type="entry name" value="TYROSINE-PROTEIN KINASE"/>
    <property type="match status" value="1"/>
</dbReference>
<comment type="similarity">
    <text evidence="3">Belongs to the etk/wzc family.</text>
</comment>
<dbReference type="InterPro" id="IPR050445">
    <property type="entry name" value="Bact_polysacc_biosynth/exp"/>
</dbReference>
<comment type="similarity">
    <text evidence="2">Belongs to the CpsD/CapB family.</text>
</comment>
<feature type="transmembrane region" description="Helical" evidence="18">
    <location>
        <begin position="46"/>
        <end position="65"/>
    </location>
</feature>
<evidence type="ECO:0000256" key="4">
    <source>
        <dbReference type="ARBA" id="ARBA00011903"/>
    </source>
</evidence>
<dbReference type="EC" id="2.7.10.2" evidence="4"/>
<name>A0ABT0BTM5_9SPHN</name>
<reference evidence="22 23" key="1">
    <citation type="submission" date="2022-04" db="EMBL/GenBank/DDBJ databases">
        <title>Identification of a novel bacterium isolated from mangrove sediments.</title>
        <authorList>
            <person name="Pan X."/>
        </authorList>
    </citation>
    <scope>NUCLEOTIDE SEQUENCE [LARGE SCALE GENOMIC DNA]</scope>
    <source>
        <strain evidence="22 23">B2638</strain>
    </source>
</reference>
<keyword evidence="5" id="KW-1003">Cell membrane</keyword>
<keyword evidence="7" id="KW-0808">Transferase</keyword>
<dbReference type="Gene3D" id="3.40.50.300">
    <property type="entry name" value="P-loop containing nucleotide triphosphate hydrolases"/>
    <property type="match status" value="1"/>
</dbReference>
<evidence type="ECO:0000256" key="18">
    <source>
        <dbReference type="SAM" id="Phobius"/>
    </source>
</evidence>
<evidence type="ECO:0000256" key="10">
    <source>
        <dbReference type="ARBA" id="ARBA00022777"/>
    </source>
</evidence>
<feature type="domain" description="Polysaccharide chain length determinant N-terminal" evidence="19">
    <location>
        <begin position="32"/>
        <end position="124"/>
    </location>
</feature>
<feature type="region of interest" description="Disordered" evidence="17">
    <location>
        <begin position="81"/>
        <end position="100"/>
    </location>
</feature>
<evidence type="ECO:0000256" key="11">
    <source>
        <dbReference type="ARBA" id="ARBA00022840"/>
    </source>
</evidence>
<keyword evidence="23" id="KW-1185">Reference proteome</keyword>
<feature type="domain" description="AAA" evidence="20">
    <location>
        <begin position="517"/>
        <end position="658"/>
    </location>
</feature>
<keyword evidence="16" id="KW-0175">Coiled coil</keyword>
<comment type="subcellular location">
    <subcellularLocation>
        <location evidence="1">Cell inner membrane</location>
        <topology evidence="1">Multi-pass membrane protein</topology>
    </subcellularLocation>
</comment>
<dbReference type="Proteomes" id="UP001202281">
    <property type="component" value="Unassembled WGS sequence"/>
</dbReference>
<keyword evidence="10" id="KW-0418">Kinase</keyword>
<dbReference type="Pfam" id="PF13807">
    <property type="entry name" value="GNVR"/>
    <property type="match status" value="1"/>
</dbReference>
<evidence type="ECO:0000256" key="14">
    <source>
        <dbReference type="ARBA" id="ARBA00023137"/>
    </source>
</evidence>
<dbReference type="CDD" id="cd05387">
    <property type="entry name" value="BY-kinase"/>
    <property type="match status" value="1"/>
</dbReference>
<feature type="compositionally biased region" description="Low complexity" evidence="17">
    <location>
        <begin position="86"/>
        <end position="99"/>
    </location>
</feature>
<feature type="coiled-coil region" evidence="16">
    <location>
        <begin position="314"/>
        <end position="394"/>
    </location>
</feature>
<evidence type="ECO:0000313" key="23">
    <source>
        <dbReference type="Proteomes" id="UP001202281"/>
    </source>
</evidence>
<dbReference type="InterPro" id="IPR025669">
    <property type="entry name" value="AAA_dom"/>
</dbReference>
<comment type="catalytic activity">
    <reaction evidence="15">
        <text>L-tyrosyl-[protein] + ATP = O-phospho-L-tyrosyl-[protein] + ADP + H(+)</text>
        <dbReference type="Rhea" id="RHEA:10596"/>
        <dbReference type="Rhea" id="RHEA-COMP:10136"/>
        <dbReference type="Rhea" id="RHEA-COMP:20101"/>
        <dbReference type="ChEBI" id="CHEBI:15378"/>
        <dbReference type="ChEBI" id="CHEBI:30616"/>
        <dbReference type="ChEBI" id="CHEBI:46858"/>
        <dbReference type="ChEBI" id="CHEBI:61978"/>
        <dbReference type="ChEBI" id="CHEBI:456216"/>
        <dbReference type="EC" id="2.7.10.2"/>
    </reaction>
</comment>
<keyword evidence="12 18" id="KW-1133">Transmembrane helix</keyword>
<evidence type="ECO:0000256" key="6">
    <source>
        <dbReference type="ARBA" id="ARBA00022519"/>
    </source>
</evidence>
<dbReference type="SUPFAM" id="SSF52540">
    <property type="entry name" value="P-loop containing nucleoside triphosphate hydrolases"/>
    <property type="match status" value="1"/>
</dbReference>
<evidence type="ECO:0000256" key="17">
    <source>
        <dbReference type="SAM" id="MobiDB-lite"/>
    </source>
</evidence>
<keyword evidence="8 18" id="KW-0812">Transmembrane</keyword>
<evidence type="ECO:0000256" key="15">
    <source>
        <dbReference type="ARBA" id="ARBA00051245"/>
    </source>
</evidence>
<evidence type="ECO:0000259" key="20">
    <source>
        <dbReference type="Pfam" id="PF13614"/>
    </source>
</evidence>
<evidence type="ECO:0000256" key="12">
    <source>
        <dbReference type="ARBA" id="ARBA00022989"/>
    </source>
</evidence>
<evidence type="ECO:0000256" key="7">
    <source>
        <dbReference type="ARBA" id="ARBA00022679"/>
    </source>
</evidence>
<proteinExistence type="inferred from homology"/>
<organism evidence="22 23">
    <name type="scientific">Novosphingobium beihaiensis</name>
    <dbReference type="NCBI Taxonomy" id="2930389"/>
    <lineage>
        <taxon>Bacteria</taxon>
        <taxon>Pseudomonadati</taxon>
        <taxon>Pseudomonadota</taxon>
        <taxon>Alphaproteobacteria</taxon>
        <taxon>Sphingomonadales</taxon>
        <taxon>Sphingomonadaceae</taxon>
        <taxon>Novosphingobium</taxon>
    </lineage>
</organism>
<dbReference type="Pfam" id="PF02706">
    <property type="entry name" value="Wzz"/>
    <property type="match status" value="1"/>
</dbReference>
<dbReference type="RefSeq" id="WP_243923049.1">
    <property type="nucleotide sequence ID" value="NZ_JALHLG010000033.1"/>
</dbReference>
<dbReference type="PANTHER" id="PTHR32309:SF13">
    <property type="entry name" value="FERRIC ENTEROBACTIN TRANSPORT PROTEIN FEPE"/>
    <property type="match status" value="1"/>
</dbReference>
<keyword evidence="13 18" id="KW-0472">Membrane</keyword>
<keyword evidence="11" id="KW-0067">ATP-binding</keyword>
<protein>
    <recommendedName>
        <fullName evidence="4">non-specific protein-tyrosine kinase</fullName>
        <ecNumber evidence="4">2.7.10.2</ecNumber>
    </recommendedName>
</protein>
<feature type="domain" description="Tyrosine-protein kinase G-rich" evidence="21">
    <location>
        <begin position="376"/>
        <end position="447"/>
    </location>
</feature>
<evidence type="ECO:0000256" key="1">
    <source>
        <dbReference type="ARBA" id="ARBA00004429"/>
    </source>
</evidence>
<keyword evidence="14" id="KW-0829">Tyrosine-protein kinase</keyword>
<evidence type="ECO:0000256" key="2">
    <source>
        <dbReference type="ARBA" id="ARBA00007316"/>
    </source>
</evidence>
<sequence length="713" mass="76561">MNSSQQIISPGQDPRRELALSPGQALMTPADSVDLSGSLSFFRRRLGLILLITAIAVCIGAAITFTRPIVYSAEATVSLEAPPEDASGSSAAGRQAGPAPNSAYVDTQVEILEARALAERVAEALGALDGKSAKQRADIISGFQSSVSAERSGESYALRIYFDADNGADAARGANMYAEQFTKWEVNLARDRNKDTTKVVASRLEELRQQAHADTEALQRYRIANGLLSTSGASLTEQEISSYNQAVTTARAEAAESQARLATARAQLRSGSVGDDVGEALGSGVIGSLRAREAQVGGQVANFETRYGPNYPQLVQAKGELAEIRRQIQSEIKRIMSNLEAQRDVANQRLASLNSSLGAARGKLAQNNAAMVGLDELERKAQASQALYETYLNSFKQLVAEDGTERPNARILSLAEAPLLPSSPNIPMNMVLALVIGLGAGVAAAYCAEALFRGISTAEEIEYGIGHRYLGSIPLLSSVSKMRRAVPALNEEPRSAFAESFRSLRTSIEQAVYGPAQVIAVTSALPKEGKTTVSTCLAQTLALSGKGTVLLDCDLRGRGVSRLLRLAPDHPGLIEVLEGKASLQDALVSSEDGLSVLALKPSNHAPELLLTSEPFLQLVQELRGNFEYIVLDLPPILPVASGRTLAVLADATVMVVRWRRTLQGAVRAALNLLPADRVNVVGLTINQIDMRRRRLFGHEDPAYFYRQYKEYYA</sequence>
<keyword evidence="6" id="KW-0997">Cell inner membrane</keyword>
<accession>A0ABT0BTM5</accession>
<evidence type="ECO:0000313" key="22">
    <source>
        <dbReference type="EMBL" id="MCJ2188396.1"/>
    </source>
</evidence>
<evidence type="ECO:0000256" key="16">
    <source>
        <dbReference type="SAM" id="Coils"/>
    </source>
</evidence>
<dbReference type="InterPro" id="IPR005702">
    <property type="entry name" value="Wzc-like_C"/>
</dbReference>
<comment type="caution">
    <text evidence="22">The sequence shown here is derived from an EMBL/GenBank/DDBJ whole genome shotgun (WGS) entry which is preliminary data.</text>
</comment>
<evidence type="ECO:0000256" key="9">
    <source>
        <dbReference type="ARBA" id="ARBA00022741"/>
    </source>
</evidence>
<feature type="coiled-coil region" evidence="16">
    <location>
        <begin position="204"/>
        <end position="267"/>
    </location>
</feature>